<reference evidence="12" key="1">
    <citation type="submission" date="2016-06" db="UniProtKB">
        <authorList>
            <consortium name="WormBaseParasite"/>
        </authorList>
    </citation>
    <scope>IDENTIFICATION</scope>
</reference>
<keyword evidence="2" id="KW-0723">Serine/threonine-protein kinase</keyword>
<dbReference type="PANTHER" id="PTHR11139">
    <property type="entry name" value="ATAXIA TELANGIECTASIA MUTATED ATM -RELATED"/>
    <property type="match status" value="1"/>
</dbReference>
<proteinExistence type="predicted"/>
<evidence type="ECO:0000313" key="11">
    <source>
        <dbReference type="Proteomes" id="UP000279833"/>
    </source>
</evidence>
<evidence type="ECO:0000256" key="8">
    <source>
        <dbReference type="SAM" id="MobiDB-lite"/>
    </source>
</evidence>
<dbReference type="STRING" id="6186.A0A183K923"/>
<comment type="subcellular location">
    <subcellularLocation>
        <location evidence="1">Nucleus</location>
    </subcellularLocation>
</comment>
<evidence type="ECO:0000256" key="7">
    <source>
        <dbReference type="ARBA" id="ARBA00024420"/>
    </source>
</evidence>
<dbReference type="PROSITE" id="PS50290">
    <property type="entry name" value="PI3_4_KINASE_3"/>
    <property type="match status" value="1"/>
</dbReference>
<evidence type="ECO:0000256" key="6">
    <source>
        <dbReference type="ARBA" id="ARBA00023242"/>
    </source>
</evidence>
<gene>
    <name evidence="10" type="ORF">SCUD_LOCUS11504</name>
</gene>
<dbReference type="SMART" id="SM00146">
    <property type="entry name" value="PI3Kc"/>
    <property type="match status" value="1"/>
</dbReference>
<dbReference type="InterPro" id="IPR000403">
    <property type="entry name" value="PI3/4_kinase_cat_dom"/>
</dbReference>
<keyword evidence="6" id="KW-0539">Nucleus</keyword>
<evidence type="ECO:0000256" key="4">
    <source>
        <dbReference type="ARBA" id="ARBA00022763"/>
    </source>
</evidence>
<keyword evidence="4" id="KW-0227">DNA damage</keyword>
<evidence type="ECO:0000313" key="12">
    <source>
        <dbReference type="WBParaSite" id="SCUD_0001150401-mRNA-1"/>
    </source>
</evidence>
<reference evidence="10 11" key="2">
    <citation type="submission" date="2018-11" db="EMBL/GenBank/DDBJ databases">
        <authorList>
            <consortium name="Pathogen Informatics"/>
        </authorList>
    </citation>
    <scope>NUCLEOTIDE SEQUENCE [LARGE SCALE GENOMIC DNA]</scope>
    <source>
        <strain evidence="10">Dakar</strain>
        <strain evidence="11">Dakar, Senegal</strain>
    </source>
</reference>
<keyword evidence="5" id="KW-0418">Kinase</keyword>
<dbReference type="GO" id="GO:0006281">
    <property type="term" value="P:DNA repair"/>
    <property type="evidence" value="ECO:0007669"/>
    <property type="project" value="TreeGrafter"/>
</dbReference>
<evidence type="ECO:0000313" key="10">
    <source>
        <dbReference type="EMBL" id="VDP44886.1"/>
    </source>
</evidence>
<accession>A0A183K923</accession>
<evidence type="ECO:0000256" key="5">
    <source>
        <dbReference type="ARBA" id="ARBA00022777"/>
    </source>
</evidence>
<dbReference type="GO" id="GO:0005634">
    <property type="term" value="C:nucleus"/>
    <property type="evidence" value="ECO:0007669"/>
    <property type="project" value="UniProtKB-SubCell"/>
</dbReference>
<evidence type="ECO:0000256" key="3">
    <source>
        <dbReference type="ARBA" id="ARBA00022679"/>
    </source>
</evidence>
<dbReference type="WBParaSite" id="SCUD_0001150401-mRNA-1">
    <property type="protein sequence ID" value="SCUD_0001150401-mRNA-1"/>
    <property type="gene ID" value="SCUD_0001150401"/>
</dbReference>
<dbReference type="GO" id="GO:0004674">
    <property type="term" value="F:protein serine/threonine kinase activity"/>
    <property type="evidence" value="ECO:0007669"/>
    <property type="project" value="UniProtKB-KW"/>
</dbReference>
<dbReference type="Proteomes" id="UP000279833">
    <property type="component" value="Unassembled WGS sequence"/>
</dbReference>
<evidence type="ECO:0000256" key="2">
    <source>
        <dbReference type="ARBA" id="ARBA00022527"/>
    </source>
</evidence>
<dbReference type="InterPro" id="IPR011009">
    <property type="entry name" value="Kinase-like_dom_sf"/>
</dbReference>
<dbReference type="InterPro" id="IPR050517">
    <property type="entry name" value="DDR_Repair_Kinase"/>
</dbReference>
<dbReference type="GO" id="GO:0000077">
    <property type="term" value="P:DNA damage checkpoint signaling"/>
    <property type="evidence" value="ECO:0007669"/>
    <property type="project" value="TreeGrafter"/>
</dbReference>
<protein>
    <recommendedName>
        <fullName evidence="7">Serine/threonine-protein kinase ATR</fullName>
    </recommendedName>
</protein>
<evidence type="ECO:0000259" key="9">
    <source>
        <dbReference type="PROSITE" id="PS50290"/>
    </source>
</evidence>
<dbReference type="AlphaFoldDB" id="A0A183K923"/>
<sequence>MQSHGNRYSGRECYARTCAVMSMVGYVLGLGDRHTENILFDSISGDLVHVDFSCVFNNGLTLPWPERVPFRLTRNMVHAMGPTGYEAGRTRRGGSTSDGNASSDLDLTERATRAATEKLARMEDRLKGKITEHDGFSQILPMSVEGQLFSLLLIRTVSSNKHRLNKITFDCIIDFTLVTARKEIRLKTKPGNQSAKVQYTLEIRPPLIHLNDPKEFYLDVIGSQNKWSAKFKFTENLADLQSSVGKVWAVY</sequence>
<dbReference type="PROSITE" id="PS00916">
    <property type="entry name" value="PI3_4_KINASE_2"/>
    <property type="match status" value="1"/>
</dbReference>
<dbReference type="SUPFAM" id="SSF56112">
    <property type="entry name" value="Protein kinase-like (PK-like)"/>
    <property type="match status" value="1"/>
</dbReference>
<dbReference type="GO" id="GO:0005694">
    <property type="term" value="C:chromosome"/>
    <property type="evidence" value="ECO:0007669"/>
    <property type="project" value="TreeGrafter"/>
</dbReference>
<name>A0A183K923_9TREM</name>
<keyword evidence="11" id="KW-1185">Reference proteome</keyword>
<dbReference type="InterPro" id="IPR018936">
    <property type="entry name" value="PI3/4_kinase_CS"/>
</dbReference>
<dbReference type="PANTHER" id="PTHR11139:SF69">
    <property type="entry name" value="SERINE_THREONINE-PROTEIN KINASE ATR"/>
    <property type="match status" value="1"/>
</dbReference>
<dbReference type="Gene3D" id="1.10.1070.11">
    <property type="entry name" value="Phosphatidylinositol 3-/4-kinase, catalytic domain"/>
    <property type="match status" value="1"/>
</dbReference>
<dbReference type="Pfam" id="PF00454">
    <property type="entry name" value="PI3_PI4_kinase"/>
    <property type="match status" value="1"/>
</dbReference>
<feature type="region of interest" description="Disordered" evidence="8">
    <location>
        <begin position="82"/>
        <end position="105"/>
    </location>
</feature>
<feature type="domain" description="PI3K/PI4K catalytic" evidence="9">
    <location>
        <begin position="1"/>
        <end position="161"/>
    </location>
</feature>
<keyword evidence="3" id="KW-0808">Transferase</keyword>
<dbReference type="GO" id="GO:0000723">
    <property type="term" value="P:telomere maintenance"/>
    <property type="evidence" value="ECO:0007669"/>
    <property type="project" value="TreeGrafter"/>
</dbReference>
<evidence type="ECO:0000256" key="1">
    <source>
        <dbReference type="ARBA" id="ARBA00004123"/>
    </source>
</evidence>
<dbReference type="EMBL" id="UZAK01034460">
    <property type="protein sequence ID" value="VDP44886.1"/>
    <property type="molecule type" value="Genomic_DNA"/>
</dbReference>
<dbReference type="InterPro" id="IPR036940">
    <property type="entry name" value="PI3/4_kinase_cat_sf"/>
</dbReference>
<organism evidence="12">
    <name type="scientific">Schistosoma curassoni</name>
    <dbReference type="NCBI Taxonomy" id="6186"/>
    <lineage>
        <taxon>Eukaryota</taxon>
        <taxon>Metazoa</taxon>
        <taxon>Spiralia</taxon>
        <taxon>Lophotrochozoa</taxon>
        <taxon>Platyhelminthes</taxon>
        <taxon>Trematoda</taxon>
        <taxon>Digenea</taxon>
        <taxon>Strigeidida</taxon>
        <taxon>Schistosomatoidea</taxon>
        <taxon>Schistosomatidae</taxon>
        <taxon>Schistosoma</taxon>
    </lineage>
</organism>